<keyword evidence="4" id="KW-1185">Reference proteome</keyword>
<evidence type="ECO:0000256" key="1">
    <source>
        <dbReference type="SAM" id="MobiDB-lite"/>
    </source>
</evidence>
<name>A0AAD7GMN2_MYCRO</name>
<dbReference type="Proteomes" id="UP001221757">
    <property type="component" value="Unassembled WGS sequence"/>
</dbReference>
<dbReference type="PROSITE" id="PS51184">
    <property type="entry name" value="JMJC"/>
    <property type="match status" value="1"/>
</dbReference>
<dbReference type="InterPro" id="IPR003347">
    <property type="entry name" value="JmjC_dom"/>
</dbReference>
<evidence type="ECO:0000313" key="4">
    <source>
        <dbReference type="Proteomes" id="UP001221757"/>
    </source>
</evidence>
<dbReference type="Pfam" id="PF13621">
    <property type="entry name" value="Cupin_8"/>
    <property type="match status" value="1"/>
</dbReference>
<dbReference type="InterPro" id="IPR041667">
    <property type="entry name" value="Cupin_8"/>
</dbReference>
<evidence type="ECO:0000259" key="2">
    <source>
        <dbReference type="PROSITE" id="PS51184"/>
    </source>
</evidence>
<dbReference type="SUPFAM" id="SSF51197">
    <property type="entry name" value="Clavaminate synthase-like"/>
    <property type="match status" value="1"/>
</dbReference>
<organism evidence="3 4">
    <name type="scientific">Mycena rosella</name>
    <name type="common">Pink bonnet</name>
    <name type="synonym">Agaricus rosellus</name>
    <dbReference type="NCBI Taxonomy" id="1033263"/>
    <lineage>
        <taxon>Eukaryota</taxon>
        <taxon>Fungi</taxon>
        <taxon>Dikarya</taxon>
        <taxon>Basidiomycota</taxon>
        <taxon>Agaricomycotina</taxon>
        <taxon>Agaricomycetes</taxon>
        <taxon>Agaricomycetidae</taxon>
        <taxon>Agaricales</taxon>
        <taxon>Marasmiineae</taxon>
        <taxon>Mycenaceae</taxon>
        <taxon>Mycena</taxon>
    </lineage>
</organism>
<feature type="compositionally biased region" description="Pro residues" evidence="1">
    <location>
        <begin position="132"/>
        <end position="142"/>
    </location>
</feature>
<protein>
    <recommendedName>
        <fullName evidence="2">JmjC domain-containing protein</fullName>
    </recommendedName>
</protein>
<gene>
    <name evidence="3" type="ORF">B0H17DRAFT_1004158</name>
</gene>
<dbReference type="Gene3D" id="2.60.120.650">
    <property type="entry name" value="Cupin"/>
    <property type="match status" value="1"/>
</dbReference>
<dbReference type="PANTHER" id="PTHR12461">
    <property type="entry name" value="HYPOXIA-INDUCIBLE FACTOR 1 ALPHA INHIBITOR-RELATED"/>
    <property type="match status" value="1"/>
</dbReference>
<reference evidence="3" key="1">
    <citation type="submission" date="2023-03" db="EMBL/GenBank/DDBJ databases">
        <title>Massive genome expansion in bonnet fungi (Mycena s.s.) driven by repeated elements and novel gene families across ecological guilds.</title>
        <authorList>
            <consortium name="Lawrence Berkeley National Laboratory"/>
            <person name="Harder C.B."/>
            <person name="Miyauchi S."/>
            <person name="Viragh M."/>
            <person name="Kuo A."/>
            <person name="Thoen E."/>
            <person name="Andreopoulos B."/>
            <person name="Lu D."/>
            <person name="Skrede I."/>
            <person name="Drula E."/>
            <person name="Henrissat B."/>
            <person name="Morin E."/>
            <person name="Kohler A."/>
            <person name="Barry K."/>
            <person name="LaButti K."/>
            <person name="Morin E."/>
            <person name="Salamov A."/>
            <person name="Lipzen A."/>
            <person name="Mereny Z."/>
            <person name="Hegedus B."/>
            <person name="Baldrian P."/>
            <person name="Stursova M."/>
            <person name="Weitz H."/>
            <person name="Taylor A."/>
            <person name="Grigoriev I.V."/>
            <person name="Nagy L.G."/>
            <person name="Martin F."/>
            <person name="Kauserud H."/>
        </authorList>
    </citation>
    <scope>NUCLEOTIDE SEQUENCE</scope>
    <source>
        <strain evidence="3">CBHHK067</strain>
    </source>
</reference>
<dbReference type="PANTHER" id="PTHR12461:SF94">
    <property type="entry name" value="JMJC DOMAIN-CONTAINING PROTEIN"/>
    <property type="match status" value="1"/>
</dbReference>
<sequence length="422" mass="44483">MSDDPDSIRALLLAALHAPDPAVQTLVHAVRATCDDPAQTDDAKAAHIDLLIAQAYTHLARAGRAADDAALLFAWRRLHTDACILGALVSPPAAAIAKLDTAIILSGAAGDGRLDLVLALIQRIQAAHWPAPAPFDASPPPSQSHAVPPRTLPAPPIPARAPPSLAAFQAHAHTAPFILRGYAVPWPALTTRPWASRTYLRATAGPARLVPVEVGADYRAPDWSQRLVPFDAFLAALDADVTSGEAPLYLAQHDLLLQFPALRADIAVPDYVYADLPRPPGCAPPANPEQLVVNVWMGPKGTVSPAHTVRPLPFLSFFLQIAGHKTVWAAPPACRAALDAPPGGNTARVDVFAPDCAVYPKFAALVAGAGARVDGDRARVDGNATSGAMSATLAPGDVLYLPAGWWHAMRAEERSCSVSMWF</sequence>
<feature type="domain" description="JmjC" evidence="2">
    <location>
        <begin position="248"/>
        <end position="422"/>
    </location>
</feature>
<evidence type="ECO:0000313" key="3">
    <source>
        <dbReference type="EMBL" id="KAJ7702260.1"/>
    </source>
</evidence>
<dbReference type="AlphaFoldDB" id="A0AAD7GMN2"/>
<accession>A0AAD7GMN2</accession>
<proteinExistence type="predicted"/>
<feature type="region of interest" description="Disordered" evidence="1">
    <location>
        <begin position="132"/>
        <end position="152"/>
    </location>
</feature>
<comment type="caution">
    <text evidence="3">The sequence shown here is derived from an EMBL/GenBank/DDBJ whole genome shotgun (WGS) entry which is preliminary data.</text>
</comment>
<dbReference type="EMBL" id="JARKIE010000015">
    <property type="protein sequence ID" value="KAJ7702260.1"/>
    <property type="molecule type" value="Genomic_DNA"/>
</dbReference>